<dbReference type="Proteomes" id="UP000009881">
    <property type="component" value="Unassembled WGS sequence"/>
</dbReference>
<dbReference type="PANTHER" id="PTHR14859:SF15">
    <property type="entry name" value="ENDONUCLEASE_EXONUCLEASE_PHOSPHATASE DOMAIN-CONTAINING PROTEIN"/>
    <property type="match status" value="1"/>
</dbReference>
<dbReference type="STRING" id="1238182.C882_0896"/>
<dbReference type="OrthoDB" id="9813425at2"/>
<comment type="caution">
    <text evidence="2">The sequence shown here is derived from an EMBL/GenBank/DDBJ whole genome shotgun (WGS) entry which is preliminary data.</text>
</comment>
<dbReference type="GO" id="GO:0006506">
    <property type="term" value="P:GPI anchor biosynthetic process"/>
    <property type="evidence" value="ECO:0007669"/>
    <property type="project" value="TreeGrafter"/>
</dbReference>
<reference evidence="2 3" key="1">
    <citation type="journal article" date="2013" name="Genome Announc.">
        <title>Draft Genome Sequence of an Alphaproteobacterium, Caenispirillum salinarum AK4(T), Isolated from a Solar Saltern.</title>
        <authorList>
            <person name="Khatri I."/>
            <person name="Singh A."/>
            <person name="Korpole S."/>
            <person name="Pinnaka A.K."/>
            <person name="Subramanian S."/>
        </authorList>
    </citation>
    <scope>NUCLEOTIDE SEQUENCE [LARGE SCALE GENOMIC DNA]</scope>
    <source>
        <strain evidence="2 3">AK4</strain>
    </source>
</reference>
<dbReference type="RefSeq" id="WP_009541552.1">
    <property type="nucleotide sequence ID" value="NZ_ANHY01000015.1"/>
</dbReference>
<dbReference type="SUPFAM" id="SSF56219">
    <property type="entry name" value="DNase I-like"/>
    <property type="match status" value="1"/>
</dbReference>
<dbReference type="eggNOG" id="COG3568">
    <property type="taxonomic scope" value="Bacteria"/>
</dbReference>
<organism evidence="2 3">
    <name type="scientific">Caenispirillum salinarum AK4</name>
    <dbReference type="NCBI Taxonomy" id="1238182"/>
    <lineage>
        <taxon>Bacteria</taxon>
        <taxon>Pseudomonadati</taxon>
        <taxon>Pseudomonadota</taxon>
        <taxon>Alphaproteobacteria</taxon>
        <taxon>Rhodospirillales</taxon>
        <taxon>Novispirillaceae</taxon>
        <taxon>Caenispirillum</taxon>
    </lineage>
</organism>
<dbReference type="InterPro" id="IPR051916">
    <property type="entry name" value="GPI-anchor_lipid_remodeler"/>
</dbReference>
<dbReference type="Gene3D" id="3.60.10.10">
    <property type="entry name" value="Endonuclease/exonuclease/phosphatase"/>
    <property type="match status" value="1"/>
</dbReference>
<evidence type="ECO:0000313" key="2">
    <source>
        <dbReference type="EMBL" id="EKV28684.1"/>
    </source>
</evidence>
<dbReference type="InterPro" id="IPR036691">
    <property type="entry name" value="Endo/exonu/phosph_ase_sf"/>
</dbReference>
<keyword evidence="2" id="KW-0378">Hydrolase</keyword>
<dbReference type="AlphaFoldDB" id="K9GVF5"/>
<name>K9GVF5_9PROT</name>
<proteinExistence type="predicted"/>
<dbReference type="EMBL" id="ANHY01000015">
    <property type="protein sequence ID" value="EKV28684.1"/>
    <property type="molecule type" value="Genomic_DNA"/>
</dbReference>
<evidence type="ECO:0000259" key="1">
    <source>
        <dbReference type="Pfam" id="PF03372"/>
    </source>
</evidence>
<dbReference type="GO" id="GO:0016020">
    <property type="term" value="C:membrane"/>
    <property type="evidence" value="ECO:0007669"/>
    <property type="project" value="GOC"/>
</dbReference>
<gene>
    <name evidence="2" type="ORF">C882_0896</name>
</gene>
<dbReference type="PANTHER" id="PTHR14859">
    <property type="entry name" value="CALCOFLUOR WHITE HYPERSENSITIVE PROTEIN PRECURSOR"/>
    <property type="match status" value="1"/>
</dbReference>
<protein>
    <submittedName>
        <fullName evidence="2">Metal-dependent hydrolase</fullName>
    </submittedName>
</protein>
<evidence type="ECO:0000313" key="3">
    <source>
        <dbReference type="Proteomes" id="UP000009881"/>
    </source>
</evidence>
<dbReference type="InterPro" id="IPR005135">
    <property type="entry name" value="Endo/exonuclease/phosphatase"/>
</dbReference>
<sequence>MTVRVASYNIHKSVGPDRQRRPDRIFRVLAELDADIVALQEVDRRFGARATTFEAEQLEHETGYRLVRHAVSPLSSGWHGNALLVRGVVEAIDRRRITLPALEPRGALLADLETEQGRLRVVAAHLGLLGRYRRRQAETILEAIDSAESHLPTVVMGDLNEWSPHGSCLRVFRSRFDIAQPGPSFPARRPMFGLDRVITSDDIAVQSAWVHETSTAREASDHLPVVAELKVLAPGETAENAPLQTHAGVRG</sequence>
<feature type="domain" description="Endonuclease/exonuclease/phosphatase" evidence="1">
    <location>
        <begin position="6"/>
        <end position="222"/>
    </location>
</feature>
<dbReference type="GO" id="GO:0016787">
    <property type="term" value="F:hydrolase activity"/>
    <property type="evidence" value="ECO:0007669"/>
    <property type="project" value="UniProtKB-KW"/>
</dbReference>
<keyword evidence="3" id="KW-1185">Reference proteome</keyword>
<accession>K9GVF5</accession>
<dbReference type="Pfam" id="PF03372">
    <property type="entry name" value="Exo_endo_phos"/>
    <property type="match status" value="1"/>
</dbReference>